<evidence type="ECO:0000256" key="1">
    <source>
        <dbReference type="SAM" id="MobiDB-lite"/>
    </source>
</evidence>
<accession>A0ABV1VW91</accession>
<feature type="chain" id="PRO_5045295485" evidence="3">
    <location>
        <begin position="20"/>
        <end position="141"/>
    </location>
</feature>
<keyword evidence="5" id="KW-1185">Reference proteome</keyword>
<dbReference type="RefSeq" id="WP_244217473.1">
    <property type="nucleotide sequence ID" value="NZ_MUBM01000283.1"/>
</dbReference>
<keyword evidence="2" id="KW-0472">Membrane</keyword>
<dbReference type="EMBL" id="JBEPCU010000007">
    <property type="protein sequence ID" value="MER6975712.1"/>
    <property type="molecule type" value="Genomic_DNA"/>
</dbReference>
<dbReference type="Proteomes" id="UP001458415">
    <property type="component" value="Unassembled WGS sequence"/>
</dbReference>
<feature type="transmembrane region" description="Helical" evidence="2">
    <location>
        <begin position="40"/>
        <end position="58"/>
    </location>
</feature>
<proteinExistence type="predicted"/>
<name>A0ABV1VW91_9ACTN</name>
<gene>
    <name evidence="4" type="ORF">ABT317_01205</name>
</gene>
<sequence>MLITLVACVAFLAVLTAVASVTFAAAVSVTRDLIGQKGRTSLSLAASCVFPALVYSFLWTGFNPGHNGGGEPSSAEGQPSVDEPQQPSAPHPLVATAAEGMDAMTASQALWSWIRAPRPSAHSSAHALSCSICREVSPYAV</sequence>
<feature type="region of interest" description="Disordered" evidence="1">
    <location>
        <begin position="67"/>
        <end position="95"/>
    </location>
</feature>
<keyword evidence="3" id="KW-0732">Signal</keyword>
<reference evidence="4 5" key="1">
    <citation type="submission" date="2024-06" db="EMBL/GenBank/DDBJ databases">
        <title>The Natural Products Discovery Center: Release of the First 8490 Sequenced Strains for Exploring Actinobacteria Biosynthetic Diversity.</title>
        <authorList>
            <person name="Kalkreuter E."/>
            <person name="Kautsar S.A."/>
            <person name="Yang D."/>
            <person name="Bader C.D."/>
            <person name="Teijaro C.N."/>
            <person name="Fluegel L."/>
            <person name="Davis C.M."/>
            <person name="Simpson J.R."/>
            <person name="Lauterbach L."/>
            <person name="Steele A.D."/>
            <person name="Gui C."/>
            <person name="Meng S."/>
            <person name="Li G."/>
            <person name="Viehrig K."/>
            <person name="Ye F."/>
            <person name="Su P."/>
            <person name="Kiefer A.F."/>
            <person name="Nichols A."/>
            <person name="Cepeda A.J."/>
            <person name="Yan W."/>
            <person name="Fan B."/>
            <person name="Jiang Y."/>
            <person name="Adhikari A."/>
            <person name="Zheng C.-J."/>
            <person name="Schuster L."/>
            <person name="Cowan T.M."/>
            <person name="Smanski M.J."/>
            <person name="Chevrette M.G."/>
            <person name="De Carvalho L.P.S."/>
            <person name="Shen B."/>
        </authorList>
    </citation>
    <scope>NUCLEOTIDE SEQUENCE [LARGE SCALE GENOMIC DNA]</scope>
    <source>
        <strain evidence="4 5">NPDC000634</strain>
    </source>
</reference>
<keyword evidence="2" id="KW-0812">Transmembrane</keyword>
<keyword evidence="2" id="KW-1133">Transmembrane helix</keyword>
<evidence type="ECO:0000313" key="4">
    <source>
        <dbReference type="EMBL" id="MER6975712.1"/>
    </source>
</evidence>
<evidence type="ECO:0000256" key="3">
    <source>
        <dbReference type="SAM" id="SignalP"/>
    </source>
</evidence>
<comment type="caution">
    <text evidence="4">The sequence shown here is derived from an EMBL/GenBank/DDBJ whole genome shotgun (WGS) entry which is preliminary data.</text>
</comment>
<organism evidence="4 5">
    <name type="scientific">Streptomyces carpinensis</name>
    <dbReference type="NCBI Taxonomy" id="66369"/>
    <lineage>
        <taxon>Bacteria</taxon>
        <taxon>Bacillati</taxon>
        <taxon>Actinomycetota</taxon>
        <taxon>Actinomycetes</taxon>
        <taxon>Kitasatosporales</taxon>
        <taxon>Streptomycetaceae</taxon>
        <taxon>Streptomyces</taxon>
    </lineage>
</organism>
<evidence type="ECO:0000313" key="5">
    <source>
        <dbReference type="Proteomes" id="UP001458415"/>
    </source>
</evidence>
<evidence type="ECO:0000256" key="2">
    <source>
        <dbReference type="SAM" id="Phobius"/>
    </source>
</evidence>
<protein>
    <submittedName>
        <fullName evidence="4">Uncharacterized protein</fullName>
    </submittedName>
</protein>
<feature type="signal peptide" evidence="3">
    <location>
        <begin position="1"/>
        <end position="19"/>
    </location>
</feature>